<dbReference type="Proteomes" id="UP000006882">
    <property type="component" value="Chromosome G4"/>
</dbReference>
<dbReference type="Gramene" id="ONI14196">
    <property type="protein sequence ID" value="ONI14196"/>
    <property type="gene ID" value="PRUPE_4G268200"/>
</dbReference>
<dbReference type="AlphaFoldDB" id="A0A251PRK3"/>
<name>A0A251PRK3_PRUPE</name>
<accession>A0A251PRK3</accession>
<protein>
    <recommendedName>
        <fullName evidence="3">F-box domain-containing protein</fullName>
    </recommendedName>
</protein>
<evidence type="ECO:0000313" key="2">
    <source>
        <dbReference type="Proteomes" id="UP000006882"/>
    </source>
</evidence>
<proteinExistence type="predicted"/>
<keyword evidence="2" id="KW-1185">Reference proteome</keyword>
<evidence type="ECO:0000313" key="1">
    <source>
        <dbReference type="EMBL" id="ONI14196.1"/>
    </source>
</evidence>
<gene>
    <name evidence="1" type="ORF">PRUPE_4G268200</name>
</gene>
<reference evidence="1 2" key="1">
    <citation type="journal article" date="2013" name="Nat. Genet.">
        <title>The high-quality draft genome of peach (Prunus persica) identifies unique patterns of genetic diversity, domestication and genome evolution.</title>
        <authorList>
            <consortium name="International Peach Genome Initiative"/>
            <person name="Verde I."/>
            <person name="Abbott A.G."/>
            <person name="Scalabrin S."/>
            <person name="Jung S."/>
            <person name="Shu S."/>
            <person name="Marroni F."/>
            <person name="Zhebentyayeva T."/>
            <person name="Dettori M.T."/>
            <person name="Grimwood J."/>
            <person name="Cattonaro F."/>
            <person name="Zuccolo A."/>
            <person name="Rossini L."/>
            <person name="Jenkins J."/>
            <person name="Vendramin E."/>
            <person name="Meisel L.A."/>
            <person name="Decroocq V."/>
            <person name="Sosinski B."/>
            <person name="Prochnik S."/>
            <person name="Mitros T."/>
            <person name="Policriti A."/>
            <person name="Cipriani G."/>
            <person name="Dondini L."/>
            <person name="Ficklin S."/>
            <person name="Goodstein D.M."/>
            <person name="Xuan P."/>
            <person name="Del Fabbro C."/>
            <person name="Aramini V."/>
            <person name="Copetti D."/>
            <person name="Gonzalez S."/>
            <person name="Horner D.S."/>
            <person name="Falchi R."/>
            <person name="Lucas S."/>
            <person name="Mica E."/>
            <person name="Maldonado J."/>
            <person name="Lazzari B."/>
            <person name="Bielenberg D."/>
            <person name="Pirona R."/>
            <person name="Miculan M."/>
            <person name="Barakat A."/>
            <person name="Testolin R."/>
            <person name="Stella A."/>
            <person name="Tartarini S."/>
            <person name="Tonutti P."/>
            <person name="Arus P."/>
            <person name="Orellana A."/>
            <person name="Wells C."/>
            <person name="Main D."/>
            <person name="Vizzotto G."/>
            <person name="Silva H."/>
            <person name="Salamini F."/>
            <person name="Schmutz J."/>
            <person name="Morgante M."/>
            <person name="Rokhsar D.S."/>
        </authorList>
    </citation>
    <scope>NUCLEOTIDE SEQUENCE [LARGE SCALE GENOMIC DNA]</scope>
    <source>
        <strain evidence="2">cv. Nemared</strain>
    </source>
</reference>
<dbReference type="EMBL" id="CM007654">
    <property type="protein sequence ID" value="ONI14196.1"/>
    <property type="molecule type" value="Genomic_DNA"/>
</dbReference>
<evidence type="ECO:0008006" key="3">
    <source>
        <dbReference type="Google" id="ProtNLM"/>
    </source>
</evidence>
<organism evidence="1 2">
    <name type="scientific">Prunus persica</name>
    <name type="common">Peach</name>
    <name type="synonym">Amygdalus persica</name>
    <dbReference type="NCBI Taxonomy" id="3760"/>
    <lineage>
        <taxon>Eukaryota</taxon>
        <taxon>Viridiplantae</taxon>
        <taxon>Streptophyta</taxon>
        <taxon>Embryophyta</taxon>
        <taxon>Tracheophyta</taxon>
        <taxon>Spermatophyta</taxon>
        <taxon>Magnoliopsida</taxon>
        <taxon>eudicotyledons</taxon>
        <taxon>Gunneridae</taxon>
        <taxon>Pentapetalae</taxon>
        <taxon>rosids</taxon>
        <taxon>fabids</taxon>
        <taxon>Rosales</taxon>
        <taxon>Rosaceae</taxon>
        <taxon>Amygdaloideae</taxon>
        <taxon>Amygdaleae</taxon>
        <taxon>Prunus</taxon>
    </lineage>
</organism>
<sequence>MPDYGASYHRNSSSVFSLRLTCKHFKRLVFSPSLISKDSSSSPFSSFLLLSHPQCYNHFALYDSALILSLQFLSCLQSFDQVLKNDRIPCLPFCF</sequence>